<sequence length="170" mass="18732">MSHVILSLLISAVTSYSVKAFPMSPSDSLVLTTYPHNFDFHHVINIPAHEGTFEKPLDEIKTTFQGAKKFVSDAASETIQYLSPVYTTLRQEANVAINTSAKAMQVAATEASGAAKAVASEVNNVVYKTETVVSKTTEKAEGFFVSSFNSVKNWFTNLEDEMKEFLHFLL</sequence>
<evidence type="ECO:0000256" key="1">
    <source>
        <dbReference type="SAM" id="SignalP"/>
    </source>
</evidence>
<protein>
    <submittedName>
        <fullName evidence="2">Uncharacterized protein</fullName>
    </submittedName>
</protein>
<dbReference type="Proteomes" id="UP001642540">
    <property type="component" value="Unassembled WGS sequence"/>
</dbReference>
<reference evidence="2 3" key="1">
    <citation type="submission" date="2024-08" db="EMBL/GenBank/DDBJ databases">
        <authorList>
            <person name="Cucini C."/>
            <person name="Frati F."/>
        </authorList>
    </citation>
    <scope>NUCLEOTIDE SEQUENCE [LARGE SCALE GENOMIC DNA]</scope>
</reference>
<name>A0ABP1R8H6_9HEXA</name>
<keyword evidence="3" id="KW-1185">Reference proteome</keyword>
<keyword evidence="1" id="KW-0732">Signal</keyword>
<proteinExistence type="predicted"/>
<evidence type="ECO:0000313" key="2">
    <source>
        <dbReference type="EMBL" id="CAL8122654.1"/>
    </source>
</evidence>
<feature type="chain" id="PRO_5046651723" evidence="1">
    <location>
        <begin position="21"/>
        <end position="170"/>
    </location>
</feature>
<accession>A0ABP1R8H6</accession>
<feature type="signal peptide" evidence="1">
    <location>
        <begin position="1"/>
        <end position="20"/>
    </location>
</feature>
<gene>
    <name evidence="2" type="ORF">ODALV1_LOCUS19902</name>
</gene>
<organism evidence="2 3">
    <name type="scientific">Orchesella dallaii</name>
    <dbReference type="NCBI Taxonomy" id="48710"/>
    <lineage>
        <taxon>Eukaryota</taxon>
        <taxon>Metazoa</taxon>
        <taxon>Ecdysozoa</taxon>
        <taxon>Arthropoda</taxon>
        <taxon>Hexapoda</taxon>
        <taxon>Collembola</taxon>
        <taxon>Entomobryomorpha</taxon>
        <taxon>Entomobryoidea</taxon>
        <taxon>Orchesellidae</taxon>
        <taxon>Orchesellinae</taxon>
        <taxon>Orchesella</taxon>
    </lineage>
</organism>
<comment type="caution">
    <text evidence="2">The sequence shown here is derived from an EMBL/GenBank/DDBJ whole genome shotgun (WGS) entry which is preliminary data.</text>
</comment>
<dbReference type="EMBL" id="CAXLJM020000068">
    <property type="protein sequence ID" value="CAL8122654.1"/>
    <property type="molecule type" value="Genomic_DNA"/>
</dbReference>
<evidence type="ECO:0000313" key="3">
    <source>
        <dbReference type="Proteomes" id="UP001642540"/>
    </source>
</evidence>